<dbReference type="PANTHER" id="PTHR35392">
    <property type="entry name" value="ZN(II)2CYS6 TRANSCRIPTION FACTOR (EUROFUNG)-RELATED-RELATED"/>
    <property type="match status" value="1"/>
</dbReference>
<protein>
    <recommendedName>
        <fullName evidence="4">Zn(2)-C6 fungal-type domain-containing protein</fullName>
    </recommendedName>
</protein>
<evidence type="ECO:0000313" key="2">
    <source>
        <dbReference type="EMBL" id="KAK4658610.1"/>
    </source>
</evidence>
<gene>
    <name evidence="2" type="ORF">QC762_0000350</name>
</gene>
<evidence type="ECO:0000256" key="1">
    <source>
        <dbReference type="SAM" id="Phobius"/>
    </source>
</evidence>
<sequence>MALFSRGHLPDLGAGAGSPLVAFVRRRVLLLAHIPRNNAVRKRRAHPFEDPPSEPVLQDWTYSSAEPPALFHLNTKLDQYTPQDFSNIYVELPLEDVWCHPPLRESAASYLNVSVNQVENWFDSSNWHNPHKRQRLSTPNLLMAPNSGDLIGQGDHEKSPLSGDGWPGWTSQRLAQCFSSLCSPCDPAPSYRPLPQTPVYEYSPAIAPVPGPSMAPISPQERTLTISPSNQASVLTRDDPATMARYYPPLRPTHVVGMPPSTTREEMVYPVAPPGLGDGLHHGPNYTAPGSHCLMGSTIKSEALSIMYGGGVVTTQYGASIGELAGLQDLYGLGLKDDTDRPDGPNFDTYPAHRNVPARRGAFKDQELRAKTAQTRKMGSCIRCKMQRIRCNLDPENENGPCIACRKVNVSTRIYRLNCLRLKIVDCKLYKPGQVPGHEWTSRWKDSVLDDIEVWAPGEQRTIRVTEGYTNMFVELRVREFVPQPGDKLERTWVDKNGVKQRREIPPFAIVDLEDAKNSYSRYIKRGLENCCMRLLGARDKLLHRTYFFAISRARDDRDHSLTESERGLLGLTLDLWMTARLTTKTLEIIGNERLGMPLDLINDPTNDMHRKTPVPPVLGAQIDSFLIHQIQSHLRRKTLEELQKMTQEKKQKTWLTTYLVTFILLHNIGLVTKHDANYARKHGMKVGDPAVCKSWVPGTDKM</sequence>
<evidence type="ECO:0008006" key="4">
    <source>
        <dbReference type="Google" id="ProtNLM"/>
    </source>
</evidence>
<dbReference type="Proteomes" id="UP001323405">
    <property type="component" value="Unassembled WGS sequence"/>
</dbReference>
<dbReference type="EMBL" id="JAFFHA010000001">
    <property type="protein sequence ID" value="KAK4658610.1"/>
    <property type="molecule type" value="Genomic_DNA"/>
</dbReference>
<comment type="caution">
    <text evidence="2">The sequence shown here is derived from an EMBL/GenBank/DDBJ whole genome shotgun (WGS) entry which is preliminary data.</text>
</comment>
<keyword evidence="1" id="KW-0472">Membrane</keyword>
<keyword evidence="1" id="KW-0812">Transmembrane</keyword>
<proteinExistence type="predicted"/>
<dbReference type="InterPro" id="IPR052973">
    <property type="entry name" value="Fungal_sec-metab_reg_TF"/>
</dbReference>
<keyword evidence="1" id="KW-1133">Transmembrane helix</keyword>
<dbReference type="GeneID" id="87902212"/>
<dbReference type="RefSeq" id="XP_062747582.1">
    <property type="nucleotide sequence ID" value="XM_062882728.1"/>
</dbReference>
<keyword evidence="3" id="KW-1185">Reference proteome</keyword>
<name>A0ABR0GS61_9PEZI</name>
<evidence type="ECO:0000313" key="3">
    <source>
        <dbReference type="Proteomes" id="UP001323405"/>
    </source>
</evidence>
<dbReference type="PANTHER" id="PTHR35392:SF3">
    <property type="entry name" value="ZN(2)-C6 FUNGAL-TYPE DOMAIN-CONTAINING PROTEIN"/>
    <property type="match status" value="1"/>
</dbReference>
<reference evidence="2 3" key="1">
    <citation type="journal article" date="2023" name="bioRxiv">
        <title>High-quality genome assemblies of four members of thePodospora anserinaspecies complex.</title>
        <authorList>
            <person name="Ament-Velasquez S.L."/>
            <person name="Vogan A.A."/>
            <person name="Wallerman O."/>
            <person name="Hartmann F."/>
            <person name="Gautier V."/>
            <person name="Silar P."/>
            <person name="Giraud T."/>
            <person name="Johannesson H."/>
        </authorList>
    </citation>
    <scope>NUCLEOTIDE SEQUENCE [LARGE SCALE GENOMIC DNA]</scope>
    <source>
        <strain evidence="2 3">CBS 415.72m</strain>
    </source>
</reference>
<organism evidence="2 3">
    <name type="scientific">Podospora pseudocomata</name>
    <dbReference type="NCBI Taxonomy" id="2093779"/>
    <lineage>
        <taxon>Eukaryota</taxon>
        <taxon>Fungi</taxon>
        <taxon>Dikarya</taxon>
        <taxon>Ascomycota</taxon>
        <taxon>Pezizomycotina</taxon>
        <taxon>Sordariomycetes</taxon>
        <taxon>Sordariomycetidae</taxon>
        <taxon>Sordariales</taxon>
        <taxon>Podosporaceae</taxon>
        <taxon>Podospora</taxon>
    </lineage>
</organism>
<feature type="transmembrane region" description="Helical" evidence="1">
    <location>
        <begin position="654"/>
        <end position="673"/>
    </location>
</feature>
<accession>A0ABR0GS61</accession>